<proteinExistence type="predicted"/>
<protein>
    <submittedName>
        <fullName evidence="2">Uncharacterized protein</fullName>
    </submittedName>
</protein>
<dbReference type="RefSeq" id="WP_021066859.1">
    <property type="nucleotide sequence ID" value="NZ_ATCL01000020.1"/>
</dbReference>
<evidence type="ECO:0000313" key="3">
    <source>
        <dbReference type="Proteomes" id="UP000016464"/>
    </source>
</evidence>
<evidence type="ECO:0000256" key="1">
    <source>
        <dbReference type="SAM" id="MobiDB-lite"/>
    </source>
</evidence>
<comment type="caution">
    <text evidence="2">The sequence shown here is derived from an EMBL/GenBank/DDBJ whole genome shotgun (WGS) entry which is preliminary data.</text>
</comment>
<dbReference type="AlphaFoldDB" id="U1MWE8"/>
<dbReference type="OrthoDB" id="2357600at2"/>
<sequence>MKRQLRSKYGFLIVIGMVLLLFAYTSTFANNQGIVLKNPISDELERKVTPDAVLVGEKVKLEYRFALNNVLDFEKGPNINSYKYVEWAVTINETIPEGFEVNKAEVEKKGLVYSSATRSLTGTVEIMCGKKNLGLESCNEYKNEAFYDSLTLELTATKPGTFQFTNGRFSYSLEADHAGNGNGSVKHDRSISDPGSKLPSSTVTVEALNIKLPSELNLYLNETGNVNAEISTVKAKMPSTVTLKWSIVNPEVVKQTNAAKQSLSVEALKVGTTTIQAVYVHSNGYESKSQPVTVKVRLPDLAIDSTDKVLWVYQNKSGSLVKQQAVLNLTQLIGDNQVVNNPFDATWAVNSTALSIVSSQSSTATVQAEHGSTGNVSVIAALTKYPGQTETSLIEVKEYPQRVATPNVVLYMSDSPYEYPVKFWPETANVTGYGLTVLEGKDVLKAENGVLTLVKPGIAKVGLVTQDVSASFEAGEGPEVISQTFYVQVKEGADPNPGTAEPSTDFY</sequence>
<dbReference type="EMBL" id="ATCL01000020">
    <property type="protein sequence ID" value="ERG66231.1"/>
    <property type="molecule type" value="Genomic_DNA"/>
</dbReference>
<accession>U1MWE8</accession>
<evidence type="ECO:0000313" key="2">
    <source>
        <dbReference type="EMBL" id="ERG66231.1"/>
    </source>
</evidence>
<keyword evidence="3" id="KW-1185">Reference proteome</keyword>
<organism evidence="2 3">
    <name type="scientific">Exiguobacterium chiriqhucha RW-2</name>
    <dbReference type="NCBI Taxonomy" id="1345023"/>
    <lineage>
        <taxon>Bacteria</taxon>
        <taxon>Bacillati</taxon>
        <taxon>Bacillota</taxon>
        <taxon>Bacilli</taxon>
        <taxon>Bacillales</taxon>
        <taxon>Bacillales Family XII. Incertae Sedis</taxon>
        <taxon>Exiguobacterium</taxon>
    </lineage>
</organism>
<dbReference type="STRING" id="1385984.GCA_000702565_02081"/>
<dbReference type="PATRIC" id="fig|1345023.5.peg.1699"/>
<name>U1MWE8_9BACL</name>
<feature type="region of interest" description="Disordered" evidence="1">
    <location>
        <begin position="180"/>
        <end position="199"/>
    </location>
</feature>
<gene>
    <name evidence="2" type="ORF">M467_02960</name>
</gene>
<dbReference type="Proteomes" id="UP000016464">
    <property type="component" value="Unassembled WGS sequence"/>
</dbReference>
<reference evidence="2 3" key="1">
    <citation type="journal article" date="2013" name="Genome Announc.">
        <title>Draft Genome Sequence of Exiguobacterium pavilionensis Strain RW-2, with Wide Thermal, Salinity, and pH Tolerance, Isolated from Modern Freshwater Microbialites.</title>
        <authorList>
            <person name="White R.A.III."/>
            <person name="Grassa C.J."/>
            <person name="Suttle C.A."/>
        </authorList>
    </citation>
    <scope>NUCLEOTIDE SEQUENCE [LARGE SCALE GENOMIC DNA]</scope>
    <source>
        <strain evidence="2 3">RW-2</strain>
    </source>
</reference>